<evidence type="ECO:0000259" key="6">
    <source>
        <dbReference type="PROSITE" id="PS50011"/>
    </source>
</evidence>
<keyword evidence="3" id="KW-0547">Nucleotide-binding</keyword>
<dbReference type="EMBL" id="KB445797">
    <property type="protein sequence ID" value="EMD37070.1"/>
    <property type="molecule type" value="Genomic_DNA"/>
</dbReference>
<keyword evidence="2" id="KW-0808">Transferase</keyword>
<dbReference type="GO" id="GO:0005524">
    <property type="term" value="F:ATP binding"/>
    <property type="evidence" value="ECO:0007669"/>
    <property type="project" value="UniProtKB-KW"/>
</dbReference>
<dbReference type="STRING" id="914234.M2QY41"/>
<dbReference type="Pfam" id="PF00069">
    <property type="entry name" value="Pkinase"/>
    <property type="match status" value="1"/>
</dbReference>
<gene>
    <name evidence="7" type="ORF">CERSUDRAFT_24153</name>
</gene>
<dbReference type="PROSITE" id="PS50011">
    <property type="entry name" value="PROTEIN_KINASE_DOM"/>
    <property type="match status" value="1"/>
</dbReference>
<keyword evidence="8" id="KW-1185">Reference proteome</keyword>
<dbReference type="PANTHER" id="PTHR24351">
    <property type="entry name" value="RIBOSOMAL PROTEIN S6 KINASE"/>
    <property type="match status" value="1"/>
</dbReference>
<feature type="non-terminal residue" evidence="7">
    <location>
        <position position="1"/>
    </location>
</feature>
<dbReference type="AlphaFoldDB" id="M2QY41"/>
<name>M2QY41_CERS8</name>
<dbReference type="PROSITE" id="PS00108">
    <property type="entry name" value="PROTEIN_KINASE_ST"/>
    <property type="match status" value="1"/>
</dbReference>
<evidence type="ECO:0000256" key="5">
    <source>
        <dbReference type="ARBA" id="ARBA00022840"/>
    </source>
</evidence>
<dbReference type="HOGENOM" id="CLU_2126878_0_0_1"/>
<keyword evidence="5" id="KW-0067">ATP-binding</keyword>
<keyword evidence="1" id="KW-0723">Serine/threonine-protein kinase</keyword>
<evidence type="ECO:0000313" key="7">
    <source>
        <dbReference type="EMBL" id="EMD37070.1"/>
    </source>
</evidence>
<feature type="non-terminal residue" evidence="7">
    <location>
        <position position="114"/>
    </location>
</feature>
<evidence type="ECO:0000256" key="1">
    <source>
        <dbReference type="ARBA" id="ARBA00022527"/>
    </source>
</evidence>
<dbReference type="InterPro" id="IPR011009">
    <property type="entry name" value="Kinase-like_dom_sf"/>
</dbReference>
<dbReference type="InterPro" id="IPR008271">
    <property type="entry name" value="Ser/Thr_kinase_AS"/>
</dbReference>
<reference evidence="7 8" key="1">
    <citation type="journal article" date="2012" name="Proc. Natl. Acad. Sci. U.S.A.">
        <title>Comparative genomics of Ceriporiopsis subvermispora and Phanerochaete chrysosporium provide insight into selective ligninolysis.</title>
        <authorList>
            <person name="Fernandez-Fueyo E."/>
            <person name="Ruiz-Duenas F.J."/>
            <person name="Ferreira P."/>
            <person name="Floudas D."/>
            <person name="Hibbett D.S."/>
            <person name="Canessa P."/>
            <person name="Larrondo L.F."/>
            <person name="James T.Y."/>
            <person name="Seelenfreund D."/>
            <person name="Lobos S."/>
            <person name="Polanco R."/>
            <person name="Tello M."/>
            <person name="Honda Y."/>
            <person name="Watanabe T."/>
            <person name="Watanabe T."/>
            <person name="Ryu J.S."/>
            <person name="Kubicek C.P."/>
            <person name="Schmoll M."/>
            <person name="Gaskell J."/>
            <person name="Hammel K.E."/>
            <person name="St John F.J."/>
            <person name="Vanden Wymelenberg A."/>
            <person name="Sabat G."/>
            <person name="Splinter BonDurant S."/>
            <person name="Syed K."/>
            <person name="Yadav J.S."/>
            <person name="Doddapaneni H."/>
            <person name="Subramanian V."/>
            <person name="Lavin J.L."/>
            <person name="Oguiza J.A."/>
            <person name="Perez G."/>
            <person name="Pisabarro A.G."/>
            <person name="Ramirez L."/>
            <person name="Santoyo F."/>
            <person name="Master E."/>
            <person name="Coutinho P.M."/>
            <person name="Henrissat B."/>
            <person name="Lombard V."/>
            <person name="Magnuson J.K."/>
            <person name="Kuees U."/>
            <person name="Hori C."/>
            <person name="Igarashi K."/>
            <person name="Samejima M."/>
            <person name="Held B.W."/>
            <person name="Barry K.W."/>
            <person name="LaButti K.M."/>
            <person name="Lapidus A."/>
            <person name="Lindquist E.A."/>
            <person name="Lucas S.M."/>
            <person name="Riley R."/>
            <person name="Salamov A.A."/>
            <person name="Hoffmeister D."/>
            <person name="Schwenk D."/>
            <person name="Hadar Y."/>
            <person name="Yarden O."/>
            <person name="de Vries R.P."/>
            <person name="Wiebenga A."/>
            <person name="Stenlid J."/>
            <person name="Eastwood D."/>
            <person name="Grigoriev I.V."/>
            <person name="Berka R.M."/>
            <person name="Blanchette R.A."/>
            <person name="Kersten P."/>
            <person name="Martinez A.T."/>
            <person name="Vicuna R."/>
            <person name="Cullen D."/>
        </authorList>
    </citation>
    <scope>NUCLEOTIDE SEQUENCE [LARGE SCALE GENOMIC DNA]</scope>
    <source>
        <strain evidence="7 8">B</strain>
    </source>
</reference>
<organism evidence="7 8">
    <name type="scientific">Ceriporiopsis subvermispora (strain B)</name>
    <name type="common">White-rot fungus</name>
    <name type="synonym">Gelatoporia subvermispora</name>
    <dbReference type="NCBI Taxonomy" id="914234"/>
    <lineage>
        <taxon>Eukaryota</taxon>
        <taxon>Fungi</taxon>
        <taxon>Dikarya</taxon>
        <taxon>Basidiomycota</taxon>
        <taxon>Agaricomycotina</taxon>
        <taxon>Agaricomycetes</taxon>
        <taxon>Polyporales</taxon>
        <taxon>Gelatoporiaceae</taxon>
        <taxon>Gelatoporia</taxon>
    </lineage>
</organism>
<evidence type="ECO:0000256" key="2">
    <source>
        <dbReference type="ARBA" id="ARBA00022679"/>
    </source>
</evidence>
<proteinExistence type="predicted"/>
<keyword evidence="4" id="KW-0418">Kinase</keyword>
<accession>M2QY41</accession>
<dbReference type="Gene3D" id="1.10.510.10">
    <property type="entry name" value="Transferase(Phosphotransferase) domain 1"/>
    <property type="match status" value="1"/>
</dbReference>
<dbReference type="GO" id="GO:0004674">
    <property type="term" value="F:protein serine/threonine kinase activity"/>
    <property type="evidence" value="ECO:0007669"/>
    <property type="project" value="UniProtKB-KW"/>
</dbReference>
<evidence type="ECO:0000256" key="3">
    <source>
        <dbReference type="ARBA" id="ARBA00022741"/>
    </source>
</evidence>
<dbReference type="OrthoDB" id="2758211at2759"/>
<evidence type="ECO:0000256" key="4">
    <source>
        <dbReference type="ARBA" id="ARBA00022777"/>
    </source>
</evidence>
<sequence>LGLEHLHALGIVHQDIKPANIMVTAAGHVVITDFGASKTLPRVDSDSNSLDDAFYGPAVVMPEDALTFTPQYAAPELLGSYPEQDPNEVLVYDERVDFWSLAVVLRELATGEAP</sequence>
<evidence type="ECO:0000313" key="8">
    <source>
        <dbReference type="Proteomes" id="UP000016930"/>
    </source>
</evidence>
<dbReference type="InterPro" id="IPR000719">
    <property type="entry name" value="Prot_kinase_dom"/>
</dbReference>
<protein>
    <recommendedName>
        <fullName evidence="6">Protein kinase domain-containing protein</fullName>
    </recommendedName>
</protein>
<dbReference type="SUPFAM" id="SSF56112">
    <property type="entry name" value="Protein kinase-like (PK-like)"/>
    <property type="match status" value="1"/>
</dbReference>
<dbReference type="Proteomes" id="UP000016930">
    <property type="component" value="Unassembled WGS sequence"/>
</dbReference>
<feature type="domain" description="Protein kinase" evidence="6">
    <location>
        <begin position="1"/>
        <end position="114"/>
    </location>
</feature>